<dbReference type="PANTHER" id="PTHR34512:SF30">
    <property type="entry name" value="OUTER MEMBRANE PROTEIN ASSEMBLY FACTOR BAMB"/>
    <property type="match status" value="1"/>
</dbReference>
<feature type="domain" description="Pyrrolo-quinoline quinone repeat" evidence="1">
    <location>
        <begin position="394"/>
        <end position="453"/>
    </location>
</feature>
<dbReference type="Pfam" id="PF13360">
    <property type="entry name" value="PQQ_2"/>
    <property type="match status" value="2"/>
</dbReference>
<keyword evidence="3" id="KW-1185">Reference proteome</keyword>
<name>A0ABS6J7D8_9RHOB</name>
<dbReference type="SUPFAM" id="SSF50998">
    <property type="entry name" value="Quinoprotein alcohol dehydrogenase-like"/>
    <property type="match status" value="1"/>
</dbReference>
<evidence type="ECO:0000313" key="2">
    <source>
        <dbReference type="EMBL" id="MBU9699498.1"/>
    </source>
</evidence>
<dbReference type="InterPro" id="IPR015943">
    <property type="entry name" value="WD40/YVTN_repeat-like_dom_sf"/>
</dbReference>
<dbReference type="SMART" id="SM00564">
    <property type="entry name" value="PQQ"/>
    <property type="match status" value="6"/>
</dbReference>
<dbReference type="EMBL" id="JAAATX020000012">
    <property type="protein sequence ID" value="MBU9699498.1"/>
    <property type="molecule type" value="Genomic_DNA"/>
</dbReference>
<protein>
    <submittedName>
        <fullName evidence="2">PQQ-binding-like beta-propeller repeat protein</fullName>
    </submittedName>
</protein>
<accession>A0ABS6J7D8</accession>
<gene>
    <name evidence="2" type="ORF">GU927_016755</name>
</gene>
<dbReference type="InterPro" id="IPR011047">
    <property type="entry name" value="Quinoprotein_ADH-like_sf"/>
</dbReference>
<dbReference type="InterPro" id="IPR018391">
    <property type="entry name" value="PQQ_b-propeller_rpt"/>
</dbReference>
<proteinExistence type="predicted"/>
<evidence type="ECO:0000313" key="3">
    <source>
        <dbReference type="Proteomes" id="UP000731907"/>
    </source>
</evidence>
<dbReference type="Gene3D" id="2.130.10.10">
    <property type="entry name" value="YVTN repeat-like/Quinoprotein amine dehydrogenase"/>
    <property type="match status" value="1"/>
</dbReference>
<dbReference type="Proteomes" id="UP000731907">
    <property type="component" value="Unassembled WGS sequence"/>
</dbReference>
<comment type="caution">
    <text evidence="2">The sequence shown here is derived from an EMBL/GenBank/DDBJ whole genome shotgun (WGS) entry which is preliminary data.</text>
</comment>
<dbReference type="InterPro" id="IPR002372">
    <property type="entry name" value="PQQ_rpt_dom"/>
</dbReference>
<dbReference type="PANTHER" id="PTHR34512">
    <property type="entry name" value="CELL SURFACE PROTEIN"/>
    <property type="match status" value="1"/>
</dbReference>
<sequence>MGAVTVTRRIGVTISGLAMMAVLAGCERELILQGERFPVRADLEASVPVEGEPAPVAPPDRPENRAEPISLPAAQANAAWTHRGGGADHAQPHGALSAAPARVWSVAIGSGNRRKNRISAAPVVADGRVFTMDSAAVVQATSTGGAVIWQADLTAEFDRGGGASGGGLATAGGRVYATTAYGELVALDAATGAVVWRQRLDSPVTGAPAVADGIVYAAGRDGSGWAVAADTGRVKWTVPGAVGATGVLGAAGPSVGANLVLFPFANGSITAALKVSGVQVWQAPVTGQRVGRAYGGLTDITGDAVILGDVTYAGTASGRTAAFDTSSGERIWTAVEGALNPPLVVGGSVFLVNDENRLVRLDAATGEPVWAIDMPYFTKDKPKRRKAIIPHFGPVLAGGRLAVVSGDGQLRLFNPADGALVGGAEIPGGAASAPALAGGTLYVVGANGQLHAFR</sequence>
<organism evidence="2 3">
    <name type="scientific">Paragemmobacter amnigenus</name>
    <dbReference type="NCBI Taxonomy" id="2852097"/>
    <lineage>
        <taxon>Bacteria</taxon>
        <taxon>Pseudomonadati</taxon>
        <taxon>Pseudomonadota</taxon>
        <taxon>Alphaproteobacteria</taxon>
        <taxon>Rhodobacterales</taxon>
        <taxon>Paracoccaceae</taxon>
        <taxon>Paragemmobacter</taxon>
    </lineage>
</organism>
<feature type="domain" description="Pyrrolo-quinoline quinone repeat" evidence="1">
    <location>
        <begin position="136"/>
        <end position="371"/>
    </location>
</feature>
<dbReference type="RefSeq" id="WP_161763606.1">
    <property type="nucleotide sequence ID" value="NZ_JAAATX020000012.1"/>
</dbReference>
<reference evidence="2 3" key="1">
    <citation type="submission" date="2021-06" db="EMBL/GenBank/DDBJ databases">
        <title>Rhodobacteraceae bacterium strain HSP-20.</title>
        <authorList>
            <person name="Chen W.-M."/>
        </authorList>
    </citation>
    <scope>NUCLEOTIDE SEQUENCE [LARGE SCALE GENOMIC DNA]</scope>
    <source>
        <strain evidence="2 3">HSP-20</strain>
    </source>
</reference>
<evidence type="ECO:0000259" key="1">
    <source>
        <dbReference type="Pfam" id="PF13360"/>
    </source>
</evidence>